<dbReference type="AlphaFoldDB" id="A0A0A8XW61"/>
<name>A0A0A8XW61_ARUDO</name>
<organism evidence="1">
    <name type="scientific">Arundo donax</name>
    <name type="common">Giant reed</name>
    <name type="synonym">Donax arundinaceus</name>
    <dbReference type="NCBI Taxonomy" id="35708"/>
    <lineage>
        <taxon>Eukaryota</taxon>
        <taxon>Viridiplantae</taxon>
        <taxon>Streptophyta</taxon>
        <taxon>Embryophyta</taxon>
        <taxon>Tracheophyta</taxon>
        <taxon>Spermatophyta</taxon>
        <taxon>Magnoliopsida</taxon>
        <taxon>Liliopsida</taxon>
        <taxon>Poales</taxon>
        <taxon>Poaceae</taxon>
        <taxon>PACMAD clade</taxon>
        <taxon>Arundinoideae</taxon>
        <taxon>Arundineae</taxon>
        <taxon>Arundo</taxon>
    </lineage>
</organism>
<reference evidence="1" key="1">
    <citation type="submission" date="2014-09" db="EMBL/GenBank/DDBJ databases">
        <authorList>
            <person name="Magalhaes I.L.F."/>
            <person name="Oliveira U."/>
            <person name="Santos F.R."/>
            <person name="Vidigal T.H.D.A."/>
            <person name="Brescovit A.D."/>
            <person name="Santos A.J."/>
        </authorList>
    </citation>
    <scope>NUCLEOTIDE SEQUENCE</scope>
    <source>
        <tissue evidence="1">Shoot tissue taken approximately 20 cm above the soil surface</tissue>
    </source>
</reference>
<protein>
    <submittedName>
        <fullName evidence="1">Uncharacterized protein</fullName>
    </submittedName>
</protein>
<proteinExistence type="predicted"/>
<dbReference type="EMBL" id="GBRH01279809">
    <property type="protein sequence ID" value="JAD18086.1"/>
    <property type="molecule type" value="Transcribed_RNA"/>
</dbReference>
<reference evidence="1" key="2">
    <citation type="journal article" date="2015" name="Data Brief">
        <title>Shoot transcriptome of the giant reed, Arundo donax.</title>
        <authorList>
            <person name="Barrero R.A."/>
            <person name="Guerrero F.D."/>
            <person name="Moolhuijzen P."/>
            <person name="Goolsby J.A."/>
            <person name="Tidwell J."/>
            <person name="Bellgard S.E."/>
            <person name="Bellgard M.I."/>
        </authorList>
    </citation>
    <scope>NUCLEOTIDE SEQUENCE</scope>
    <source>
        <tissue evidence="1">Shoot tissue taken approximately 20 cm above the soil surface</tissue>
    </source>
</reference>
<accession>A0A0A8XW61</accession>
<evidence type="ECO:0000313" key="1">
    <source>
        <dbReference type="EMBL" id="JAD18086.1"/>
    </source>
</evidence>
<sequence length="52" mass="5582">MQGGMEPVMPSDARLSSMTRRGDRALQVIPCQLQNSSDALLHEVNTSAGPEV</sequence>